<keyword evidence="2" id="KW-0812">Transmembrane</keyword>
<accession>A0A077M4P1</accession>
<feature type="region of interest" description="Disordered" evidence="1">
    <location>
        <begin position="567"/>
        <end position="588"/>
    </location>
</feature>
<feature type="region of interest" description="Disordered" evidence="1">
    <location>
        <begin position="451"/>
        <end position="470"/>
    </location>
</feature>
<comment type="caution">
    <text evidence="3">The sequence shown here is derived from an EMBL/GenBank/DDBJ whole genome shotgun (WGS) entry which is preliminary data.</text>
</comment>
<dbReference type="Proteomes" id="UP000035721">
    <property type="component" value="Unassembled WGS sequence"/>
</dbReference>
<feature type="compositionally biased region" description="Basic and acidic residues" evidence="1">
    <location>
        <begin position="458"/>
        <end position="470"/>
    </location>
</feature>
<keyword evidence="2" id="KW-1133">Transmembrane helix</keyword>
<reference evidence="3 4" key="1">
    <citation type="journal article" date="2013" name="ISME J.">
        <title>A metabolic model for members of the genus Tetrasphaera involved in enhanced biological phosphorus removal.</title>
        <authorList>
            <person name="Kristiansen R."/>
            <person name="Nguyen H.T.T."/>
            <person name="Saunders A.M."/>
            <person name="Nielsen J.L."/>
            <person name="Wimmer R."/>
            <person name="Le V.Q."/>
            <person name="McIlroy S.J."/>
            <person name="Petrovski S."/>
            <person name="Seviour R.J."/>
            <person name="Calteau A."/>
            <person name="Nielsen K.L."/>
            <person name="Nielsen P.H."/>
        </authorList>
    </citation>
    <scope>NUCLEOTIDE SEQUENCE [LARGE SCALE GENOMIC DNA]</scope>
    <source>
        <strain evidence="3 4">T1-X7</strain>
    </source>
</reference>
<keyword evidence="4" id="KW-1185">Reference proteome</keyword>
<feature type="transmembrane region" description="Helical" evidence="2">
    <location>
        <begin position="44"/>
        <end position="61"/>
    </location>
</feature>
<sequence length="588" mass="62905">MTKVFCLVTLALPFAGVAYNAARHDYLGACVSAPARGLLWLLKHQAPLGFVAVIVYVAIAATRPMLWLGPWIILVVVGCVPGLGRLALPKRKPDTGDWWSEAVLLGAFRAAGLVKGDGVMLSRVGAPRHVDGRGTAVAVRLPAGVTYSRVVAQREALAAALRRPLAHVSITQAPTDPADVVRIAVMKPLVLDARDPHIVTALHDLPPDHDLTADWRRGIPIGRDTTGRDVTLPTYDVGLALIAGNPASGKTSLLWAIAATYAYDPDALLWVTDGKGATDDWGPLRARCAGYVMASDDTYEADLLDLLRTVQAEVRARLTAGGRDHPGGLLLLEEYLSHRHNLSKAGRDEFDRLVKVIAMQCRAANILVVAAVHQATVAEIPSVIRAQSAVRVCMRVGSGSDAAVILGHQPTAALPTVPGQAIVNTGGEDRAVRVDWLQKSQWPALAHRACTQHARTHPQPEPDRAPDRAPEYVPVHGHDGYTVCTATGNVRMPRLVCAARLIVEADPAEALAPAVLLSLLPEEVRPSSTKALAQALKGYGWSSRMVTLDGKRVRAYVAQDIRDHIAGPVRQASGTRPARTDAQEPAAR</sequence>
<dbReference type="EMBL" id="CAJB01000334">
    <property type="protein sequence ID" value="CCH79079.1"/>
    <property type="molecule type" value="Genomic_DNA"/>
</dbReference>
<dbReference type="AlphaFoldDB" id="A0A077M4P1"/>
<dbReference type="Gene3D" id="3.40.50.300">
    <property type="entry name" value="P-loop containing nucleotide triphosphate hydrolases"/>
    <property type="match status" value="1"/>
</dbReference>
<keyword evidence="2" id="KW-0472">Membrane</keyword>
<evidence type="ECO:0008006" key="5">
    <source>
        <dbReference type="Google" id="ProtNLM"/>
    </source>
</evidence>
<dbReference type="InterPro" id="IPR027417">
    <property type="entry name" value="P-loop_NTPase"/>
</dbReference>
<feature type="compositionally biased region" description="Basic and acidic residues" evidence="1">
    <location>
        <begin position="578"/>
        <end position="588"/>
    </location>
</feature>
<name>A0A077M4P1_9MICO</name>
<organism evidence="3 4">
    <name type="scientific">Nostocoides japonicum T1-X7</name>
    <dbReference type="NCBI Taxonomy" id="1194083"/>
    <lineage>
        <taxon>Bacteria</taxon>
        <taxon>Bacillati</taxon>
        <taxon>Actinomycetota</taxon>
        <taxon>Actinomycetes</taxon>
        <taxon>Micrococcales</taxon>
        <taxon>Intrasporangiaceae</taxon>
        <taxon>Nostocoides</taxon>
    </lineage>
</organism>
<dbReference type="RefSeq" id="WP_048549709.1">
    <property type="nucleotide sequence ID" value="NZ_HF570958.1"/>
</dbReference>
<dbReference type="SUPFAM" id="SSF52540">
    <property type="entry name" value="P-loop containing nucleoside triphosphate hydrolases"/>
    <property type="match status" value="1"/>
</dbReference>
<evidence type="ECO:0000256" key="2">
    <source>
        <dbReference type="SAM" id="Phobius"/>
    </source>
</evidence>
<dbReference type="STRING" id="1194083.BN12_40049"/>
<gene>
    <name evidence="3" type="ORF">BN12_40049</name>
</gene>
<dbReference type="OrthoDB" id="3315716at2"/>
<proteinExistence type="predicted"/>
<evidence type="ECO:0000256" key="1">
    <source>
        <dbReference type="SAM" id="MobiDB-lite"/>
    </source>
</evidence>
<evidence type="ECO:0000313" key="4">
    <source>
        <dbReference type="Proteomes" id="UP000035721"/>
    </source>
</evidence>
<feature type="transmembrane region" description="Helical" evidence="2">
    <location>
        <begin position="68"/>
        <end position="88"/>
    </location>
</feature>
<evidence type="ECO:0000313" key="3">
    <source>
        <dbReference type="EMBL" id="CCH79079.1"/>
    </source>
</evidence>
<protein>
    <recommendedName>
        <fullName evidence="5">FtsK domain-containing protein</fullName>
    </recommendedName>
</protein>